<keyword evidence="5" id="KW-1185">Reference proteome</keyword>
<comment type="caution">
    <text evidence="4">The sequence shown here is derived from an EMBL/GenBank/DDBJ whole genome shotgun (WGS) entry which is preliminary data.</text>
</comment>
<keyword evidence="2" id="KW-0503">Monooxygenase</keyword>
<feature type="domain" description="Luciferase-like" evidence="3">
    <location>
        <begin position="1"/>
        <end position="310"/>
    </location>
</feature>
<organism evidence="4 5">
    <name type="scientific">Reyranella soli</name>
    <dbReference type="NCBI Taxonomy" id="1230389"/>
    <lineage>
        <taxon>Bacteria</taxon>
        <taxon>Pseudomonadati</taxon>
        <taxon>Pseudomonadota</taxon>
        <taxon>Alphaproteobacteria</taxon>
        <taxon>Hyphomicrobiales</taxon>
        <taxon>Reyranellaceae</taxon>
        <taxon>Reyranella</taxon>
    </lineage>
</organism>
<dbReference type="SUPFAM" id="SSF51679">
    <property type="entry name" value="Bacterial luciferase-like"/>
    <property type="match status" value="1"/>
</dbReference>
<dbReference type="Pfam" id="PF00296">
    <property type="entry name" value="Bac_luciferase"/>
    <property type="match status" value="1"/>
</dbReference>
<gene>
    <name evidence="4" type="ORF">RSO01_46220</name>
</gene>
<evidence type="ECO:0000259" key="3">
    <source>
        <dbReference type="Pfam" id="PF00296"/>
    </source>
</evidence>
<dbReference type="Gene3D" id="3.20.20.30">
    <property type="entry name" value="Luciferase-like domain"/>
    <property type="match status" value="1"/>
</dbReference>
<dbReference type="InterPro" id="IPR011251">
    <property type="entry name" value="Luciferase-like_dom"/>
</dbReference>
<dbReference type="InterPro" id="IPR036661">
    <property type="entry name" value="Luciferase-like_sf"/>
</dbReference>
<name>A0A512NEU7_9HYPH</name>
<dbReference type="PANTHER" id="PTHR30137:SF8">
    <property type="entry name" value="BLR5498 PROTEIN"/>
    <property type="match status" value="1"/>
</dbReference>
<dbReference type="AlphaFoldDB" id="A0A512NEU7"/>
<evidence type="ECO:0000313" key="4">
    <source>
        <dbReference type="EMBL" id="GEP57456.1"/>
    </source>
</evidence>
<dbReference type="EMBL" id="BKAJ01000081">
    <property type="protein sequence ID" value="GEP57456.1"/>
    <property type="molecule type" value="Genomic_DNA"/>
</dbReference>
<proteinExistence type="predicted"/>
<dbReference type="GO" id="GO:0004497">
    <property type="term" value="F:monooxygenase activity"/>
    <property type="evidence" value="ECO:0007669"/>
    <property type="project" value="UniProtKB-KW"/>
</dbReference>
<reference evidence="4 5" key="1">
    <citation type="submission" date="2019-07" db="EMBL/GenBank/DDBJ databases">
        <title>Whole genome shotgun sequence of Reyranella soli NBRC 108950.</title>
        <authorList>
            <person name="Hosoyama A."/>
            <person name="Uohara A."/>
            <person name="Ohji S."/>
            <person name="Ichikawa N."/>
        </authorList>
    </citation>
    <scope>NUCLEOTIDE SEQUENCE [LARGE SCALE GENOMIC DNA]</scope>
    <source>
        <strain evidence="4 5">NBRC 108950</strain>
    </source>
</reference>
<dbReference type="RefSeq" id="WP_170303288.1">
    <property type="nucleotide sequence ID" value="NZ_BKAJ01000081.1"/>
</dbReference>
<dbReference type="InterPro" id="IPR050766">
    <property type="entry name" value="Bact_Lucif_Oxidored"/>
</dbReference>
<sequence length="355" mass="39590">MEFGILFTSHPNPAEEPYPHRAVHARTTDEVIEAERLGYDTAWIAEHHFATSYGIMPDCFAYMAYLAAKTSRIKIGAAVITLPLYDPIRVVENTSFVDILSDGRVRLGVGSGYRPYEFEGLGRDFDNRRDIVEESIGLMFDAWHRHRWDHKGKYYKGTVKEPYEMLPHPVQMPHPPLYMAGGTDRSIGYSGRNGFGLMLSTLPSVETLAAQTALYKRELATASAERRKNPAAGEIDIARWVYIADTDAQARAETEEAIVRHISHFGGSGTGGYLGSVSEKGAAIKYDDLASTLLHGSAETVIACLREMQARTGMTSLLLHYPPYYGREKTMKSIRLFAERVIPAFRPPARRAAAE</sequence>
<evidence type="ECO:0000256" key="1">
    <source>
        <dbReference type="ARBA" id="ARBA00023002"/>
    </source>
</evidence>
<dbReference type="GO" id="GO:0005829">
    <property type="term" value="C:cytosol"/>
    <property type="evidence" value="ECO:0007669"/>
    <property type="project" value="TreeGrafter"/>
</dbReference>
<dbReference type="GO" id="GO:0016705">
    <property type="term" value="F:oxidoreductase activity, acting on paired donors, with incorporation or reduction of molecular oxygen"/>
    <property type="evidence" value="ECO:0007669"/>
    <property type="project" value="InterPro"/>
</dbReference>
<keyword evidence="1" id="KW-0560">Oxidoreductase</keyword>
<accession>A0A512NEU7</accession>
<dbReference type="PANTHER" id="PTHR30137">
    <property type="entry name" value="LUCIFERASE-LIKE MONOOXYGENASE"/>
    <property type="match status" value="1"/>
</dbReference>
<evidence type="ECO:0000313" key="5">
    <source>
        <dbReference type="Proteomes" id="UP000321058"/>
    </source>
</evidence>
<protein>
    <recommendedName>
        <fullName evidence="3">Luciferase-like domain-containing protein</fullName>
    </recommendedName>
</protein>
<evidence type="ECO:0000256" key="2">
    <source>
        <dbReference type="ARBA" id="ARBA00023033"/>
    </source>
</evidence>
<dbReference type="Proteomes" id="UP000321058">
    <property type="component" value="Unassembled WGS sequence"/>
</dbReference>